<dbReference type="EMBL" id="CP026113">
    <property type="protein sequence ID" value="AUT65206.1"/>
    <property type="molecule type" value="Genomic_DNA"/>
</dbReference>
<dbReference type="NCBIfam" id="TIGR04099">
    <property type="entry name" value="biosn_Pnap_2097"/>
    <property type="match status" value="1"/>
</dbReference>
<dbReference type="NCBIfam" id="TIGR04098">
    <property type="entry name" value="LnmK_bifunc"/>
    <property type="match status" value="1"/>
</dbReference>
<evidence type="ECO:0008006" key="3">
    <source>
        <dbReference type="Google" id="ProtNLM"/>
    </source>
</evidence>
<dbReference type="OrthoDB" id="6847108at2"/>
<name>A0A2I8F017_9BURK</name>
<evidence type="ECO:0000313" key="1">
    <source>
        <dbReference type="EMBL" id="AUT65206.1"/>
    </source>
</evidence>
<organism evidence="1 2">
    <name type="scientific">Paraburkholderia terrae</name>
    <dbReference type="NCBI Taxonomy" id="311230"/>
    <lineage>
        <taxon>Bacteria</taxon>
        <taxon>Pseudomonadati</taxon>
        <taxon>Pseudomonadota</taxon>
        <taxon>Betaproteobacteria</taxon>
        <taxon>Burkholderiales</taxon>
        <taxon>Burkholderiaceae</taxon>
        <taxon>Paraburkholderia</taxon>
    </lineage>
</organism>
<evidence type="ECO:0000313" key="2">
    <source>
        <dbReference type="Proteomes" id="UP000243502"/>
    </source>
</evidence>
<sequence length="273" mass="30950">MSMIQSYRAGMPQLSYTGLSENWLLKECGHRHWEALSAHAGREQTDFHDDNGGRSYAAFTAIRLHTSGLDSISENDTFDIRSALCRTGPVRHFSTHRIVRGDTEIAELSMSSAFVSRGEQRSNRCVARAALAALPGEVEPMPERALQMMQMSKRLRAADRSAIPDLAPATDEPIEFLPCPNSDFNGADFLYFASFQAFVDRAEWQWRRFDEPPVVASRSLFYYGNVDVGDTLSVRMVGSAEDEHGIRHWTEVRRKSDGMKIADVTTEKRWRRR</sequence>
<dbReference type="Gene3D" id="3.10.129.10">
    <property type="entry name" value="Hotdog Thioesterase"/>
    <property type="match status" value="1"/>
</dbReference>
<dbReference type="InterPro" id="IPR024091">
    <property type="entry name" value="LnmK-like_bifun_acyl/decarbox"/>
</dbReference>
<accession>A0A2I8F017</accession>
<gene>
    <name evidence="1" type="ORF">C2L65_37230</name>
</gene>
<dbReference type="KEGG" id="pter:C2L65_37230"/>
<protein>
    <recommendedName>
        <fullName evidence="3">Biosynthetic protein, Pnap_2097 family</fullName>
    </recommendedName>
</protein>
<reference evidence="1 2" key="1">
    <citation type="submission" date="2018-01" db="EMBL/GenBank/DDBJ databases">
        <title>Species boundaries and ecological features among Paraburkholderia terrae DSMZ17804T, P. hospita DSMZ17164T and P. caribensis DSMZ13236T.</title>
        <authorList>
            <person name="Pratama A.A."/>
        </authorList>
    </citation>
    <scope>NUCLEOTIDE SEQUENCE [LARGE SCALE GENOMIC DNA]</scope>
    <source>
        <strain evidence="1 2">DSM 17804</strain>
    </source>
</reference>
<proteinExistence type="predicted"/>
<dbReference type="AlphaFoldDB" id="A0A2I8F017"/>
<dbReference type="Proteomes" id="UP000243502">
    <property type="component" value="Chromosome 3"/>
</dbReference>